<comment type="caution">
    <text evidence="3">The sequence shown here is derived from an EMBL/GenBank/DDBJ whole genome shotgun (WGS) entry which is preliminary data.</text>
</comment>
<feature type="chain" id="PRO_5047323601" description="Superoxide dismutase" evidence="2">
    <location>
        <begin position="19"/>
        <end position="185"/>
    </location>
</feature>
<feature type="signal peptide" evidence="2">
    <location>
        <begin position="1"/>
        <end position="18"/>
    </location>
</feature>
<reference evidence="4" key="1">
    <citation type="journal article" date="2019" name="Int. J. Syst. Evol. Microbiol.">
        <title>The Global Catalogue of Microorganisms (GCM) 10K type strain sequencing project: providing services to taxonomists for standard genome sequencing and annotation.</title>
        <authorList>
            <consortium name="The Broad Institute Genomics Platform"/>
            <consortium name="The Broad Institute Genome Sequencing Center for Infectious Disease"/>
            <person name="Wu L."/>
            <person name="Ma J."/>
        </authorList>
    </citation>
    <scope>NUCLEOTIDE SEQUENCE [LARGE SCALE GENOMIC DNA]</scope>
    <source>
        <strain evidence="4">JCM 12393</strain>
    </source>
</reference>
<gene>
    <name evidence="3" type="ORF">GCM10009639_61190</name>
</gene>
<evidence type="ECO:0000313" key="4">
    <source>
        <dbReference type="Proteomes" id="UP001499863"/>
    </source>
</evidence>
<keyword evidence="2" id="KW-0732">Signal</keyword>
<keyword evidence="4" id="KW-1185">Reference proteome</keyword>
<dbReference type="Gene3D" id="2.60.40.200">
    <property type="entry name" value="Superoxide dismutase, copper/zinc binding domain"/>
    <property type="match status" value="1"/>
</dbReference>
<protein>
    <recommendedName>
        <fullName evidence="5">Superoxide dismutase</fullName>
    </recommendedName>
</protein>
<evidence type="ECO:0000256" key="1">
    <source>
        <dbReference type="ARBA" id="ARBA00010457"/>
    </source>
</evidence>
<dbReference type="Proteomes" id="UP001499863">
    <property type="component" value="Unassembled WGS sequence"/>
</dbReference>
<name>A0ABP4J896_9ACTN</name>
<evidence type="ECO:0008006" key="5">
    <source>
        <dbReference type="Google" id="ProtNLM"/>
    </source>
</evidence>
<organism evidence="3 4">
    <name type="scientific">Kitasatospora putterlickiae</name>
    <dbReference type="NCBI Taxonomy" id="221725"/>
    <lineage>
        <taxon>Bacteria</taxon>
        <taxon>Bacillati</taxon>
        <taxon>Actinomycetota</taxon>
        <taxon>Actinomycetes</taxon>
        <taxon>Kitasatosporales</taxon>
        <taxon>Streptomycetaceae</taxon>
        <taxon>Kitasatospora</taxon>
    </lineage>
</organism>
<evidence type="ECO:0000313" key="3">
    <source>
        <dbReference type="EMBL" id="GAA1410294.1"/>
    </source>
</evidence>
<evidence type="ECO:0000256" key="2">
    <source>
        <dbReference type="SAM" id="SignalP"/>
    </source>
</evidence>
<dbReference type="InterPro" id="IPR036423">
    <property type="entry name" value="SOD-like_Cu/Zn_dom_sf"/>
</dbReference>
<dbReference type="SUPFAM" id="SSF49329">
    <property type="entry name" value="Cu,Zn superoxide dismutase-like"/>
    <property type="match status" value="1"/>
</dbReference>
<dbReference type="EMBL" id="BAAAKJ010000385">
    <property type="protein sequence ID" value="GAA1410294.1"/>
    <property type="molecule type" value="Genomic_DNA"/>
</dbReference>
<accession>A0ABP4J896</accession>
<proteinExistence type="inferred from homology"/>
<comment type="similarity">
    <text evidence="1">Belongs to the Cu-Zn superoxide dismutase family.</text>
</comment>
<dbReference type="RefSeq" id="WP_344343458.1">
    <property type="nucleotide sequence ID" value="NZ_BAAAKJ010000385.1"/>
</dbReference>
<sequence length="185" mass="18724">MPAPLASALLPFALLAPAAVPVAVTEADFDPAGAFVPPAAISHAPDLVPYGSHVRVVVDRSVPGRTVLTVSVAGVAADHEFPAHLHTGACGADPAASGPHYQDVVDPVSPSTDPAYANDRNELRFALRTDGRGEGTAATSVAWRPRPGGARSLVLHAGEPAGAHGAADRVACVNLNGLNGLDEAE</sequence>